<name>A0A2P2IUE0_RHIMU</name>
<accession>A0A2P2IUE0</accession>
<sequence>MTNTSEVFDGFLEIYTCRGPLVVVVLVTLSCDNWQLFFEERLGKEWSTIFAWMR</sequence>
<proteinExistence type="predicted"/>
<dbReference type="EMBL" id="GGEC01004348">
    <property type="protein sequence ID" value="MBW84831.1"/>
    <property type="molecule type" value="Transcribed_RNA"/>
</dbReference>
<evidence type="ECO:0000313" key="1">
    <source>
        <dbReference type="EMBL" id="MBW84830.1"/>
    </source>
</evidence>
<reference evidence="1" key="1">
    <citation type="submission" date="2018-02" db="EMBL/GenBank/DDBJ databases">
        <title>Rhizophora mucronata_Transcriptome.</title>
        <authorList>
            <person name="Meera S.P."/>
            <person name="Sreeshan A."/>
            <person name="Augustine A."/>
        </authorList>
    </citation>
    <scope>NUCLEOTIDE SEQUENCE</scope>
    <source>
        <tissue evidence="1">Leaf</tissue>
    </source>
</reference>
<dbReference type="EMBL" id="GGEC01004347">
    <property type="protein sequence ID" value="MBW84830.1"/>
    <property type="molecule type" value="Transcribed_RNA"/>
</dbReference>
<dbReference type="AlphaFoldDB" id="A0A2P2IUE0"/>
<protein>
    <submittedName>
        <fullName evidence="1">Uncharacterized protein</fullName>
    </submittedName>
</protein>
<organism evidence="1">
    <name type="scientific">Rhizophora mucronata</name>
    <name type="common">Asiatic mangrove</name>
    <dbReference type="NCBI Taxonomy" id="61149"/>
    <lineage>
        <taxon>Eukaryota</taxon>
        <taxon>Viridiplantae</taxon>
        <taxon>Streptophyta</taxon>
        <taxon>Embryophyta</taxon>
        <taxon>Tracheophyta</taxon>
        <taxon>Spermatophyta</taxon>
        <taxon>Magnoliopsida</taxon>
        <taxon>eudicotyledons</taxon>
        <taxon>Gunneridae</taxon>
        <taxon>Pentapetalae</taxon>
        <taxon>rosids</taxon>
        <taxon>fabids</taxon>
        <taxon>Malpighiales</taxon>
        <taxon>Rhizophoraceae</taxon>
        <taxon>Rhizophora</taxon>
    </lineage>
</organism>